<evidence type="ECO:0000256" key="3">
    <source>
        <dbReference type="ARBA" id="ARBA00022679"/>
    </source>
</evidence>
<dbReference type="OrthoDB" id="9439254at2759"/>
<dbReference type="GO" id="GO:0003700">
    <property type="term" value="F:DNA-binding transcription factor activity"/>
    <property type="evidence" value="ECO:0007669"/>
    <property type="project" value="TreeGrafter"/>
</dbReference>
<evidence type="ECO:0000256" key="10">
    <source>
        <dbReference type="ARBA" id="ARBA00023163"/>
    </source>
</evidence>
<feature type="domain" description="C2H2-type" evidence="14">
    <location>
        <begin position="414"/>
        <end position="441"/>
    </location>
</feature>
<feature type="domain" description="C2H2-type" evidence="14">
    <location>
        <begin position="1155"/>
        <end position="1182"/>
    </location>
</feature>
<dbReference type="PROSITE" id="PS50157">
    <property type="entry name" value="ZINC_FINGER_C2H2_2"/>
    <property type="match status" value="23"/>
</dbReference>
<dbReference type="SUPFAM" id="SSF57667">
    <property type="entry name" value="beta-beta-alpha zinc fingers"/>
    <property type="match status" value="16"/>
</dbReference>
<evidence type="ECO:0000256" key="13">
    <source>
        <dbReference type="SAM" id="MobiDB-lite"/>
    </source>
</evidence>
<feature type="domain" description="C2H2-type" evidence="14">
    <location>
        <begin position="814"/>
        <end position="842"/>
    </location>
</feature>
<feature type="domain" description="C2H2-type" evidence="14">
    <location>
        <begin position="1027"/>
        <end position="1055"/>
    </location>
</feature>
<feature type="domain" description="C2H2-type" evidence="14">
    <location>
        <begin position="884"/>
        <end position="911"/>
    </location>
</feature>
<keyword evidence="10" id="KW-0804">Transcription</keyword>
<proteinExistence type="predicted"/>
<dbReference type="GO" id="GO:0008270">
    <property type="term" value="F:zinc ion binding"/>
    <property type="evidence" value="ECO:0007669"/>
    <property type="project" value="UniProtKB-KW"/>
</dbReference>
<evidence type="ECO:0000256" key="6">
    <source>
        <dbReference type="ARBA" id="ARBA00022737"/>
    </source>
</evidence>
<feature type="domain" description="C2H2-type" evidence="14">
    <location>
        <begin position="700"/>
        <end position="727"/>
    </location>
</feature>
<dbReference type="Pfam" id="PF21549">
    <property type="entry name" value="PRDM2_PR"/>
    <property type="match status" value="1"/>
</dbReference>
<evidence type="ECO:0000256" key="9">
    <source>
        <dbReference type="ARBA" id="ARBA00023015"/>
    </source>
</evidence>
<dbReference type="Pfam" id="PF13912">
    <property type="entry name" value="zf-C2H2_6"/>
    <property type="match status" value="2"/>
</dbReference>
<feature type="domain" description="C2H2-type" evidence="14">
    <location>
        <begin position="515"/>
        <end position="542"/>
    </location>
</feature>
<dbReference type="PROSITE" id="PS50280">
    <property type="entry name" value="SET"/>
    <property type="match status" value="1"/>
</dbReference>
<protein>
    <submittedName>
        <fullName evidence="17">Uncharacterized protein</fullName>
    </submittedName>
</protein>
<feature type="domain" description="C2H2-type" evidence="14">
    <location>
        <begin position="600"/>
        <end position="627"/>
    </location>
</feature>
<dbReference type="InterPro" id="IPR003655">
    <property type="entry name" value="aKRAB"/>
</dbReference>
<feature type="domain" description="C2H2-type" evidence="14">
    <location>
        <begin position="1239"/>
        <end position="1266"/>
    </location>
</feature>
<dbReference type="InterPro" id="IPR036236">
    <property type="entry name" value="Znf_C2H2_sf"/>
</dbReference>
<feature type="compositionally biased region" description="Basic residues" evidence="13">
    <location>
        <begin position="94"/>
        <end position="115"/>
    </location>
</feature>
<keyword evidence="7 12" id="KW-0863">Zinc-finger</keyword>
<dbReference type="GO" id="GO:0032259">
    <property type="term" value="P:methylation"/>
    <property type="evidence" value="ECO:0007669"/>
    <property type="project" value="UniProtKB-KW"/>
</dbReference>
<feature type="domain" description="SET" evidence="15">
    <location>
        <begin position="204"/>
        <end position="318"/>
    </location>
</feature>
<accession>A0A2C9K8M8</accession>
<dbReference type="Pfam" id="PF00096">
    <property type="entry name" value="zf-C2H2"/>
    <property type="match status" value="7"/>
</dbReference>
<evidence type="ECO:0000256" key="2">
    <source>
        <dbReference type="ARBA" id="ARBA00022603"/>
    </source>
</evidence>
<dbReference type="Gene3D" id="2.170.270.10">
    <property type="entry name" value="SET domain"/>
    <property type="match status" value="1"/>
</dbReference>
<reference evidence="17" key="1">
    <citation type="submission" date="2020-05" db="UniProtKB">
        <authorList>
            <consortium name="EnsemblMetazoa"/>
        </authorList>
    </citation>
    <scope>IDENTIFICATION</scope>
    <source>
        <strain evidence="17">BB02</strain>
    </source>
</reference>
<comment type="subcellular location">
    <subcellularLocation>
        <location evidence="1">Nucleus</location>
    </subcellularLocation>
</comment>
<dbReference type="PROSITE" id="PS50806">
    <property type="entry name" value="KRAB_RELATED"/>
    <property type="match status" value="1"/>
</dbReference>
<dbReference type="SMART" id="SM00317">
    <property type="entry name" value="SET"/>
    <property type="match status" value="1"/>
</dbReference>
<dbReference type="FunFam" id="3.30.160.60:FF:000624">
    <property type="entry name" value="zinc finger protein 697"/>
    <property type="match status" value="1"/>
</dbReference>
<feature type="domain" description="C2H2-type" evidence="14">
    <location>
        <begin position="971"/>
        <end position="998"/>
    </location>
</feature>
<dbReference type="Pfam" id="PF13894">
    <property type="entry name" value="zf-C2H2_4"/>
    <property type="match status" value="1"/>
</dbReference>
<feature type="domain" description="C2H2-type" evidence="14">
    <location>
        <begin position="857"/>
        <end position="884"/>
    </location>
</feature>
<evidence type="ECO:0000313" key="18">
    <source>
        <dbReference type="Proteomes" id="UP000076420"/>
    </source>
</evidence>
<feature type="domain" description="C2H2-type" evidence="14">
    <location>
        <begin position="758"/>
        <end position="785"/>
    </location>
</feature>
<keyword evidence="9" id="KW-0805">Transcription regulation</keyword>
<dbReference type="KEGG" id="bgt:106073752"/>
<dbReference type="PANTHER" id="PTHR24390">
    <property type="entry name" value="ZINC FINGER PROTEIN"/>
    <property type="match status" value="1"/>
</dbReference>
<feature type="domain" description="C2H2-type" evidence="14">
    <location>
        <begin position="912"/>
        <end position="939"/>
    </location>
</feature>
<feature type="domain" description="C2H2-type" evidence="14">
    <location>
        <begin position="628"/>
        <end position="656"/>
    </location>
</feature>
<dbReference type="RefSeq" id="XP_013089835.2">
    <property type="nucleotide sequence ID" value="XM_013234381.2"/>
</dbReference>
<keyword evidence="2" id="KW-0489">Methyltransferase</keyword>
<dbReference type="FunFam" id="3.30.160.60:FF:000100">
    <property type="entry name" value="Zinc finger 45-like"/>
    <property type="match status" value="1"/>
</dbReference>
<feature type="region of interest" description="Disordered" evidence="13">
    <location>
        <begin position="53"/>
        <end position="130"/>
    </location>
</feature>
<keyword evidence="3" id="KW-0808">Transferase</keyword>
<dbReference type="GO" id="GO:0005634">
    <property type="term" value="C:nucleus"/>
    <property type="evidence" value="ECO:0007669"/>
    <property type="project" value="UniProtKB-SubCell"/>
</dbReference>
<keyword evidence="6" id="KW-0677">Repeat</keyword>
<dbReference type="GO" id="GO:0006357">
    <property type="term" value="P:regulation of transcription by RNA polymerase II"/>
    <property type="evidence" value="ECO:0007669"/>
    <property type="project" value="UniProtKB-ARBA"/>
</dbReference>
<dbReference type="InterPro" id="IPR044417">
    <property type="entry name" value="PRDM7_9_PR-SET"/>
</dbReference>
<sequence length="1292" mass="150938">MDLEINSLDHTLTSIKEFFRPEQLEKIPDFERLHLSNMKQNYEAMTRAGLKVKPPEFMMGKKDDSNHKPVLHYSDTDGSDSDWTPDKERSQNHLGKKKTLASLVRKSKSSQKHQSPKPSKEVENKTIASENVEKTQMYSLRNSRNTGCIALPDEDDYIFCQECFLEYVGDCPEHGGLNIVLDAVVPSDSRIGKDEDYSKKTLPEGLVIKSSEIPEAGLGVFATKFFPSRTRFGPYLGKIVTNKMEAHKSGYSWQIYKNGKASHFVNADDPSNSNWMRFVNCSRSEDEQSVQAYQHRGHIYFIAHKAIQPNTEILVYYGDSYAKLLGIPLQKSEQSKKKQADNQKGDLHCNFCPLVFVSFHFYIESHLKHQHPEHYWNLMKMCQRQDTTQTDSEKCENSKQSDKSCACYLKTKRFACNMCAKTFTDLQSMRTHVFTHTGEKTFQCDLCEKQFTHLRLLKSHKLIHSSEKPFVCNICGEGFKQPHVCRSHKYRKHKDLIQKRVRQKGLKNMRKGKSFFCNICDKTFSESYSWKVHQLMHTQEPLPCVECGQKKHNKSSSCSLNLYTHLLIDKRFSCTFCGKKFIEKYTLKRHILSHTGEKPFQCDECDRRFTQQRLLKSHKLTHASEKPFVCDVCGKGFKHPSACRLHKYRKHKDSIPTKIHPRGSPGIGKYYVKVCNVCGKHFRRLSTLKQHQVKHTREPLTCDECGKTFRKTETWKLHKSLHSCKTTSCDECGQKQHYKSCSYYMNPPTTFKLKVKKFTCNMCDRKLADMFVLRKHLFMHTQEKPYQCDVCNRQFAQLRFLKNHKLIHSSEKPFACDVCGKSYKQPSSCKIHVLRKHPDIKPIKVRPRNRKDTGKQFLCDVCGQVFARSLFLKQHQLKHTQEPCKCDECGQIFKTIHFLNRHKSLHLSKTLIACDECGKIFRKADTLRIQKGLNSGVKTFLCDACFEKQHSKSCSHNLNSHTHFKLKEKRFACNMCAKKFIELYQLRNHLIVHTEEKPFQCDVCDKTFTQQRLLKSHKLTHASEKPFVCDVCGKGYKQPNACRIHKYRKHIDLIPTKVKHKPLKDAGKHYVPVCTICGLSFTRLFALKKHQLKHTQELQPCKECGQKCITADTLMIQKCLQSGQMPFSCDECGKKFRLFRSLQRHKYDRTGERPFKCDICHKGFKFLSLLKNHKFIHLKEKPFKCEMCCQHFSNTYQMQSHIFKHTGKRPFKCEMCGKRFTFKTNWKKHKFIHLKEKPFKCEICGKSFSDAYRMQRHLRMHIGIKPFQCDVCHKGFPELYRLNKHKKYACIL</sequence>
<dbReference type="GO" id="GO:0000978">
    <property type="term" value="F:RNA polymerase II cis-regulatory region sequence-specific DNA binding"/>
    <property type="evidence" value="ECO:0007669"/>
    <property type="project" value="TreeGrafter"/>
</dbReference>
<dbReference type="PANTHER" id="PTHR24390:SF79">
    <property type="entry name" value="ASPARAGINE-RICH ZINC FINGER PROTEIN AZF1"/>
    <property type="match status" value="1"/>
</dbReference>
<evidence type="ECO:0000256" key="4">
    <source>
        <dbReference type="ARBA" id="ARBA00022691"/>
    </source>
</evidence>
<dbReference type="Gene3D" id="3.30.160.60">
    <property type="entry name" value="Classic Zinc Finger"/>
    <property type="match status" value="22"/>
</dbReference>
<dbReference type="FunFam" id="3.30.160.60:FF:000286">
    <property type="entry name" value="Zinc finger protein 770"/>
    <property type="match status" value="1"/>
</dbReference>
<evidence type="ECO:0000313" key="17">
    <source>
        <dbReference type="EnsemblMetazoa" id="BGLB016543-PA"/>
    </source>
</evidence>
<keyword evidence="4" id="KW-0949">S-adenosyl-L-methionine</keyword>
<feature type="domain" description="C2H2-type" evidence="14">
    <location>
        <begin position="1127"/>
        <end position="1154"/>
    </location>
</feature>
<dbReference type="FunFam" id="3.30.160.60:FF:001289">
    <property type="entry name" value="Zinc finger protein 574"/>
    <property type="match status" value="1"/>
</dbReference>
<dbReference type="InterPro" id="IPR001214">
    <property type="entry name" value="SET_dom"/>
</dbReference>
<evidence type="ECO:0000259" key="14">
    <source>
        <dbReference type="PROSITE" id="PS50157"/>
    </source>
</evidence>
<keyword evidence="8" id="KW-0862">Zinc</keyword>
<dbReference type="PROSITE" id="PS00028">
    <property type="entry name" value="ZINC_FINGER_C2H2_1"/>
    <property type="match status" value="22"/>
</dbReference>
<organism evidence="17 18">
    <name type="scientific">Biomphalaria glabrata</name>
    <name type="common">Bloodfluke planorb</name>
    <name type="synonym">Freshwater snail</name>
    <dbReference type="NCBI Taxonomy" id="6526"/>
    <lineage>
        <taxon>Eukaryota</taxon>
        <taxon>Metazoa</taxon>
        <taxon>Spiralia</taxon>
        <taxon>Lophotrochozoa</taxon>
        <taxon>Mollusca</taxon>
        <taxon>Gastropoda</taxon>
        <taxon>Heterobranchia</taxon>
        <taxon>Euthyneura</taxon>
        <taxon>Panpulmonata</taxon>
        <taxon>Hygrophila</taxon>
        <taxon>Lymnaeoidea</taxon>
        <taxon>Planorbidae</taxon>
        <taxon>Biomphalaria</taxon>
    </lineage>
</organism>
<keyword evidence="11" id="KW-0539">Nucleus</keyword>
<keyword evidence="5" id="KW-0479">Metal-binding</keyword>
<gene>
    <name evidence="17" type="primary">106073752</name>
</gene>
<evidence type="ECO:0000259" key="16">
    <source>
        <dbReference type="PROSITE" id="PS50806"/>
    </source>
</evidence>
<feature type="domain" description="C2H2-type" evidence="14">
    <location>
        <begin position="572"/>
        <end position="599"/>
    </location>
</feature>
<dbReference type="Proteomes" id="UP000076420">
    <property type="component" value="Unassembled WGS sequence"/>
</dbReference>
<evidence type="ECO:0000256" key="12">
    <source>
        <dbReference type="PROSITE-ProRule" id="PRU00042"/>
    </source>
</evidence>
<dbReference type="SMART" id="SM00355">
    <property type="entry name" value="ZnF_C2H2"/>
    <property type="match status" value="25"/>
</dbReference>
<dbReference type="FunFam" id="3.30.160.60:FF:000446">
    <property type="entry name" value="Zinc finger protein"/>
    <property type="match status" value="4"/>
</dbReference>
<dbReference type="VEuPathDB" id="VectorBase:BGLAX_027936"/>
<dbReference type="GO" id="GO:0042054">
    <property type="term" value="F:histone methyltransferase activity"/>
    <property type="evidence" value="ECO:0007669"/>
    <property type="project" value="InterPro"/>
</dbReference>
<evidence type="ECO:0000256" key="7">
    <source>
        <dbReference type="ARBA" id="ARBA00022771"/>
    </source>
</evidence>
<dbReference type="CDD" id="cd19193">
    <property type="entry name" value="PR-SET_PRDM7_9"/>
    <property type="match status" value="1"/>
</dbReference>
<dbReference type="STRING" id="6526.A0A2C9K8M8"/>
<feature type="domain" description="C2H2-type" evidence="14">
    <location>
        <begin position="1072"/>
        <end position="1099"/>
    </location>
</feature>
<evidence type="ECO:0000256" key="1">
    <source>
        <dbReference type="ARBA" id="ARBA00004123"/>
    </source>
</evidence>
<dbReference type="VEuPathDB" id="VectorBase:BGLB016543"/>
<evidence type="ECO:0000256" key="8">
    <source>
        <dbReference type="ARBA" id="ARBA00022833"/>
    </source>
</evidence>
<feature type="domain" description="C2H2-type" evidence="14">
    <location>
        <begin position="786"/>
        <end position="813"/>
    </location>
</feature>
<feature type="domain" description="C2H2-type" evidence="14">
    <location>
        <begin position="1183"/>
        <end position="1210"/>
    </location>
</feature>
<feature type="domain" description="C2H2-type" evidence="14">
    <location>
        <begin position="999"/>
        <end position="1026"/>
    </location>
</feature>
<dbReference type="InterPro" id="IPR013087">
    <property type="entry name" value="Znf_C2H2_type"/>
</dbReference>
<feature type="domain" description="C2H2-type" evidence="14">
    <location>
        <begin position="673"/>
        <end position="700"/>
    </location>
</feature>
<evidence type="ECO:0000259" key="15">
    <source>
        <dbReference type="PROSITE" id="PS50280"/>
    </source>
</evidence>
<evidence type="ECO:0000256" key="5">
    <source>
        <dbReference type="ARBA" id="ARBA00022723"/>
    </source>
</evidence>
<feature type="domain" description="C2H2-type" evidence="14">
    <location>
        <begin position="1211"/>
        <end position="1238"/>
    </location>
</feature>
<name>A0A2C9K8M8_BIOGL</name>
<feature type="domain" description="KRAB-related" evidence="16">
    <location>
        <begin position="7"/>
        <end position="70"/>
    </location>
</feature>
<dbReference type="InterPro" id="IPR046341">
    <property type="entry name" value="SET_dom_sf"/>
</dbReference>
<dbReference type="EnsemblMetazoa" id="BGLB016543-RA">
    <property type="protein sequence ID" value="BGLB016543-PA"/>
    <property type="gene ID" value="BGLB016543"/>
</dbReference>
<feature type="domain" description="C2H2-type" evidence="14">
    <location>
        <begin position="442"/>
        <end position="469"/>
    </location>
</feature>
<dbReference type="SUPFAM" id="SSF82199">
    <property type="entry name" value="SET domain"/>
    <property type="match status" value="1"/>
</dbReference>
<evidence type="ECO:0000256" key="11">
    <source>
        <dbReference type="ARBA" id="ARBA00023242"/>
    </source>
</evidence>